<keyword evidence="3" id="KW-0378">Hydrolase</keyword>
<keyword evidence="5" id="KW-0443">Lipid metabolism</keyword>
<comment type="similarity">
    <text evidence="1">Belongs to the AB hydrolase superfamily. Lipase family.</text>
</comment>
<feature type="signal peptide" evidence="7">
    <location>
        <begin position="1"/>
        <end position="17"/>
    </location>
</feature>
<dbReference type="InterPro" id="IPR006693">
    <property type="entry name" value="AB_hydrolase_lipase"/>
</dbReference>
<dbReference type="OrthoDB" id="9974421at2759"/>
<dbReference type="GO" id="GO:0016787">
    <property type="term" value="F:hydrolase activity"/>
    <property type="evidence" value="ECO:0007669"/>
    <property type="project" value="UniProtKB-KW"/>
</dbReference>
<dbReference type="GO" id="GO:0016042">
    <property type="term" value="P:lipid catabolic process"/>
    <property type="evidence" value="ECO:0007669"/>
    <property type="project" value="UniProtKB-KW"/>
</dbReference>
<evidence type="ECO:0000256" key="6">
    <source>
        <dbReference type="ARBA" id="ARBA00023180"/>
    </source>
</evidence>
<keyword evidence="2 7" id="KW-0732">Signal</keyword>
<comment type="caution">
    <text evidence="9">The sequence shown here is derived from an EMBL/GenBank/DDBJ whole genome shotgun (WGS) entry which is preliminary data.</text>
</comment>
<evidence type="ECO:0000313" key="10">
    <source>
        <dbReference type="Proteomes" id="UP000024635"/>
    </source>
</evidence>
<evidence type="ECO:0000313" key="9">
    <source>
        <dbReference type="EMBL" id="EYC37524.1"/>
    </source>
</evidence>
<proteinExistence type="inferred from homology"/>
<accession>A0A016WCI6</accession>
<evidence type="ECO:0000259" key="8">
    <source>
        <dbReference type="Pfam" id="PF04083"/>
    </source>
</evidence>
<name>A0A016WCI6_9BILA</name>
<dbReference type="FunFam" id="3.40.50.1820:FF:000057">
    <property type="entry name" value="Lipase"/>
    <property type="match status" value="1"/>
</dbReference>
<dbReference type="EMBL" id="JARK01000383">
    <property type="protein sequence ID" value="EYC37524.1"/>
    <property type="molecule type" value="Genomic_DNA"/>
</dbReference>
<keyword evidence="10" id="KW-1185">Reference proteome</keyword>
<evidence type="ECO:0000256" key="7">
    <source>
        <dbReference type="SAM" id="SignalP"/>
    </source>
</evidence>
<evidence type="ECO:0000256" key="3">
    <source>
        <dbReference type="ARBA" id="ARBA00022801"/>
    </source>
</evidence>
<dbReference type="Proteomes" id="UP000024635">
    <property type="component" value="Unassembled WGS sequence"/>
</dbReference>
<dbReference type="Pfam" id="PF04083">
    <property type="entry name" value="Abhydro_lipase"/>
    <property type="match status" value="1"/>
</dbReference>
<dbReference type="STRING" id="53326.A0A016WCI6"/>
<dbReference type="AlphaFoldDB" id="A0A016WCI6"/>
<dbReference type="InterPro" id="IPR029058">
    <property type="entry name" value="AB_hydrolase_fold"/>
</dbReference>
<evidence type="ECO:0000256" key="5">
    <source>
        <dbReference type="ARBA" id="ARBA00023098"/>
    </source>
</evidence>
<evidence type="ECO:0000256" key="2">
    <source>
        <dbReference type="ARBA" id="ARBA00022729"/>
    </source>
</evidence>
<dbReference type="SUPFAM" id="SSF53474">
    <property type="entry name" value="alpha/beta-Hydrolases"/>
    <property type="match status" value="1"/>
</dbReference>
<protein>
    <recommendedName>
        <fullName evidence="8">Partial AB-hydrolase lipase domain-containing protein</fullName>
    </recommendedName>
</protein>
<dbReference type="Gene3D" id="3.40.50.1820">
    <property type="entry name" value="alpha/beta hydrolase"/>
    <property type="match status" value="1"/>
</dbReference>
<keyword evidence="4" id="KW-0442">Lipid degradation</keyword>
<gene>
    <name evidence="9" type="primary">Acey_s0783.g2328</name>
    <name evidence="9" type="ORF">Y032_0783g2328</name>
</gene>
<evidence type="ECO:0000256" key="1">
    <source>
        <dbReference type="ARBA" id="ARBA00010701"/>
    </source>
</evidence>
<organism evidence="9 10">
    <name type="scientific">Ancylostoma ceylanicum</name>
    <dbReference type="NCBI Taxonomy" id="53326"/>
    <lineage>
        <taxon>Eukaryota</taxon>
        <taxon>Metazoa</taxon>
        <taxon>Ecdysozoa</taxon>
        <taxon>Nematoda</taxon>
        <taxon>Chromadorea</taxon>
        <taxon>Rhabditida</taxon>
        <taxon>Rhabditina</taxon>
        <taxon>Rhabditomorpha</taxon>
        <taxon>Strongyloidea</taxon>
        <taxon>Ancylostomatidae</taxon>
        <taxon>Ancylostomatinae</taxon>
        <taxon>Ancylostoma</taxon>
    </lineage>
</organism>
<sequence>MLLCSFLVALAAITTYARKHEDPECKMTTPQIIEHWGYPAEIYTVTTEDGYILELHRIPYGKNDAKPTSPRPVVFMQHGLECSSSNWVTNLPDESAGFIFADAGFDVWLGNMRGNTYSTKHINLSPKHDKFWEWTWDEMAKYDLESMIDKALNVSGQQQLYYIGHSQGTLTMFSKLSMDSAFSDKEEEFASALAKMRNGRAPGPDNLQSEIWKIAGGKGTQRLTSSFSELTAEGKLPETWTTSTTMPIWKGKGDVAECMAYRPIRLLCHTMKIFERDQRQQTPRHRRSNA</sequence>
<evidence type="ECO:0000256" key="4">
    <source>
        <dbReference type="ARBA" id="ARBA00022963"/>
    </source>
</evidence>
<reference evidence="10" key="1">
    <citation type="journal article" date="2015" name="Nat. Genet.">
        <title>The genome and transcriptome of the zoonotic hookworm Ancylostoma ceylanicum identify infection-specific gene families.</title>
        <authorList>
            <person name="Schwarz E.M."/>
            <person name="Hu Y."/>
            <person name="Antoshechkin I."/>
            <person name="Miller M.M."/>
            <person name="Sternberg P.W."/>
            <person name="Aroian R.V."/>
        </authorList>
    </citation>
    <scope>NUCLEOTIDE SEQUENCE</scope>
    <source>
        <strain evidence="10">HY135</strain>
    </source>
</reference>
<dbReference type="PANTHER" id="PTHR11005">
    <property type="entry name" value="LYSOSOMAL ACID LIPASE-RELATED"/>
    <property type="match status" value="1"/>
</dbReference>
<feature type="chain" id="PRO_5001490509" description="Partial AB-hydrolase lipase domain-containing protein" evidence="7">
    <location>
        <begin position="18"/>
        <end position="290"/>
    </location>
</feature>
<feature type="domain" description="Partial AB-hydrolase lipase" evidence="8">
    <location>
        <begin position="29"/>
        <end position="91"/>
    </location>
</feature>
<keyword evidence="6" id="KW-0325">Glycoprotein</keyword>